<evidence type="ECO:0000256" key="1">
    <source>
        <dbReference type="ARBA" id="ARBA00004141"/>
    </source>
</evidence>
<dbReference type="InterPro" id="IPR000276">
    <property type="entry name" value="GPCR_Rhodpsn"/>
</dbReference>
<dbReference type="PROSITE" id="PS00237">
    <property type="entry name" value="G_PROTEIN_RECEP_F1_1"/>
    <property type="match status" value="1"/>
</dbReference>
<feature type="transmembrane region" description="Helical" evidence="9">
    <location>
        <begin position="177"/>
        <end position="198"/>
    </location>
</feature>
<dbReference type="PANTHER" id="PTHR45695:SF15">
    <property type="entry name" value="OPSIN RH2"/>
    <property type="match status" value="1"/>
</dbReference>
<feature type="transmembrane region" description="Helical" evidence="9">
    <location>
        <begin position="62"/>
        <end position="87"/>
    </location>
</feature>
<keyword evidence="2 8" id="KW-0812">Transmembrane</keyword>
<dbReference type="PANTHER" id="PTHR45695">
    <property type="entry name" value="LEUCOKININ RECEPTOR-RELATED"/>
    <property type="match status" value="1"/>
</dbReference>
<feature type="domain" description="G-protein coupled receptors family 1 profile" evidence="10">
    <location>
        <begin position="78"/>
        <end position="357"/>
    </location>
</feature>
<dbReference type="RefSeq" id="XP_002733613.1">
    <property type="nucleotide sequence ID" value="XM_002733567.1"/>
</dbReference>
<dbReference type="InterPro" id="IPR017452">
    <property type="entry name" value="GPCR_Rhodpsn_7TM"/>
</dbReference>
<evidence type="ECO:0000256" key="7">
    <source>
        <dbReference type="ARBA" id="ARBA00023224"/>
    </source>
</evidence>
<protein>
    <submittedName>
        <fullName evidence="12">Orexin receptor type 2-like</fullName>
    </submittedName>
</protein>
<name>A0ABM0GN51_SACKO</name>
<accession>A0ABM0GN51</accession>
<keyword evidence="6 8" id="KW-0675">Receptor</keyword>
<dbReference type="PRINTS" id="PR00237">
    <property type="entry name" value="GPCRRHODOPSN"/>
</dbReference>
<keyword evidence="11" id="KW-1185">Reference proteome</keyword>
<dbReference type="Pfam" id="PF00001">
    <property type="entry name" value="7tm_1"/>
    <property type="match status" value="1"/>
</dbReference>
<keyword evidence="5 9" id="KW-0472">Membrane</keyword>
<dbReference type="PROSITE" id="PS50262">
    <property type="entry name" value="G_PROTEIN_RECEP_F1_2"/>
    <property type="match status" value="1"/>
</dbReference>
<evidence type="ECO:0000313" key="12">
    <source>
        <dbReference type="RefSeq" id="XP_002733613.1"/>
    </source>
</evidence>
<evidence type="ECO:0000259" key="10">
    <source>
        <dbReference type="PROSITE" id="PS50262"/>
    </source>
</evidence>
<keyword evidence="3 9" id="KW-1133">Transmembrane helix</keyword>
<feature type="transmembrane region" description="Helical" evidence="9">
    <location>
        <begin position="335"/>
        <end position="360"/>
    </location>
</feature>
<keyword evidence="7 8" id="KW-0807">Transducer</keyword>
<proteinExistence type="inferred from homology"/>
<keyword evidence="4 8" id="KW-0297">G-protein coupled receptor</keyword>
<dbReference type="InterPro" id="IPR000204">
    <property type="entry name" value="Orexin_rcpt"/>
</dbReference>
<evidence type="ECO:0000256" key="9">
    <source>
        <dbReference type="SAM" id="Phobius"/>
    </source>
</evidence>
<feature type="transmembrane region" description="Helical" evidence="9">
    <location>
        <begin position="229"/>
        <end position="253"/>
    </location>
</feature>
<sequence length="426" mass="48680">MAYDCIWSGNLSYYNSTEGDISLFPCGDNDTSSENAYDWDYYYDVKLPTRLRNFVYPAPHEWFLISVYALVFLMALVGNVLVCFAVLRNQQMRTVTNYYIVNLSFADILVSLICLPVTVTFETTETWYFGDLACKIIPYVQVVSMSVSVLTLSAIAVDRYFAICQPLLFKSTAKRTLTIIFSIWLVSFIIPIPQAIVYETEAADTYKRTYIYFTKCYEKVWFGTIQQKIYHVALVLVIYVIPLLLIGIAYLFICRQLWATIPGTMPSGGGKHCHSNGSDMNRTTMSQLKSRRKVANMLIIVAILFALCYLPLHLLNIIRQFPIFDEVVQEDRHSFHIPFLVAHWLAFANSATNPVVYNFLSAKFRKEFKAAFTCCLSCCARKRRRRHKRGGYQGSIMHSSMASTSKSYGNCTEHISMSTVRTGVHV</sequence>
<reference evidence="12" key="1">
    <citation type="submission" date="2025-08" db="UniProtKB">
        <authorList>
            <consortium name="RefSeq"/>
        </authorList>
    </citation>
    <scope>IDENTIFICATION</scope>
    <source>
        <tissue evidence="12">Testes</tissue>
    </source>
</reference>
<dbReference type="Gene3D" id="1.20.1070.10">
    <property type="entry name" value="Rhodopsin 7-helix transmembrane proteins"/>
    <property type="match status" value="1"/>
</dbReference>
<evidence type="ECO:0000256" key="8">
    <source>
        <dbReference type="RuleBase" id="RU000688"/>
    </source>
</evidence>
<feature type="transmembrane region" description="Helical" evidence="9">
    <location>
        <begin position="99"/>
        <end position="119"/>
    </location>
</feature>
<dbReference type="SMART" id="SM01381">
    <property type="entry name" value="7TM_GPCR_Srsx"/>
    <property type="match status" value="1"/>
</dbReference>
<dbReference type="GeneID" id="100378064"/>
<dbReference type="Proteomes" id="UP000694865">
    <property type="component" value="Unplaced"/>
</dbReference>
<evidence type="ECO:0000256" key="2">
    <source>
        <dbReference type="ARBA" id="ARBA00022692"/>
    </source>
</evidence>
<feature type="transmembrane region" description="Helical" evidence="9">
    <location>
        <begin position="294"/>
        <end position="315"/>
    </location>
</feature>
<comment type="subcellular location">
    <subcellularLocation>
        <location evidence="1">Membrane</location>
        <topology evidence="1">Multi-pass membrane protein</topology>
    </subcellularLocation>
</comment>
<evidence type="ECO:0000313" key="11">
    <source>
        <dbReference type="Proteomes" id="UP000694865"/>
    </source>
</evidence>
<evidence type="ECO:0000256" key="6">
    <source>
        <dbReference type="ARBA" id="ARBA00023170"/>
    </source>
</evidence>
<dbReference type="SUPFAM" id="SSF81321">
    <property type="entry name" value="Family A G protein-coupled receptor-like"/>
    <property type="match status" value="1"/>
</dbReference>
<evidence type="ECO:0000256" key="4">
    <source>
        <dbReference type="ARBA" id="ARBA00023040"/>
    </source>
</evidence>
<gene>
    <name evidence="12" type="primary">LOC100378064</name>
</gene>
<dbReference type="PRINTS" id="PR01064">
    <property type="entry name" value="OREXINR"/>
</dbReference>
<evidence type="ECO:0000256" key="5">
    <source>
        <dbReference type="ARBA" id="ARBA00023136"/>
    </source>
</evidence>
<comment type="similarity">
    <text evidence="8">Belongs to the G-protein coupled receptor 1 family.</text>
</comment>
<evidence type="ECO:0000256" key="3">
    <source>
        <dbReference type="ARBA" id="ARBA00022989"/>
    </source>
</evidence>
<feature type="transmembrane region" description="Helical" evidence="9">
    <location>
        <begin position="139"/>
        <end position="157"/>
    </location>
</feature>
<organism evidence="11 12">
    <name type="scientific">Saccoglossus kowalevskii</name>
    <name type="common">Acorn worm</name>
    <dbReference type="NCBI Taxonomy" id="10224"/>
    <lineage>
        <taxon>Eukaryota</taxon>
        <taxon>Metazoa</taxon>
        <taxon>Hemichordata</taxon>
        <taxon>Enteropneusta</taxon>
        <taxon>Harrimaniidae</taxon>
        <taxon>Saccoglossus</taxon>
    </lineage>
</organism>